<dbReference type="GO" id="GO:0019877">
    <property type="term" value="P:diaminopimelate biosynthetic process"/>
    <property type="evidence" value="ECO:0007669"/>
    <property type="project" value="UniProtKB-KW"/>
</dbReference>
<dbReference type="Gene3D" id="3.40.1160.10">
    <property type="entry name" value="Acetylglutamate kinase-like"/>
    <property type="match status" value="1"/>
</dbReference>
<dbReference type="NCBIfam" id="TIGR00656">
    <property type="entry name" value="asp_kin_monofn"/>
    <property type="match status" value="1"/>
</dbReference>
<keyword evidence="7 17" id="KW-0808">Transferase</keyword>
<evidence type="ECO:0000256" key="5">
    <source>
        <dbReference type="ARBA" id="ARBA00010122"/>
    </source>
</evidence>
<comment type="caution">
    <text evidence="20">The sequence shown here is derived from an EMBL/GenBank/DDBJ whole genome shotgun (WGS) entry which is preliminary data.</text>
</comment>
<dbReference type="STRING" id="1321606.SAMD00020551_4137"/>
<dbReference type="PANTHER" id="PTHR21499">
    <property type="entry name" value="ASPARTATE KINASE"/>
    <property type="match status" value="1"/>
</dbReference>
<keyword evidence="12" id="KW-0220">Diaminopimelate biosynthesis</keyword>
<dbReference type="GO" id="GO:0009090">
    <property type="term" value="P:homoserine biosynthetic process"/>
    <property type="evidence" value="ECO:0007669"/>
    <property type="project" value="TreeGrafter"/>
</dbReference>
<name>A0A0A8XCV1_MESS1</name>
<comment type="pathway">
    <text evidence="3 18">Amino-acid biosynthesis; L-methionine biosynthesis via de novo pathway; L-homoserine from L-aspartate: step 1/3.</text>
</comment>
<dbReference type="NCBIfam" id="NF005155">
    <property type="entry name" value="PRK06635.1-4"/>
    <property type="match status" value="1"/>
</dbReference>
<comment type="catalytic activity">
    <reaction evidence="14 17">
        <text>L-aspartate + ATP = 4-phospho-L-aspartate + ADP</text>
        <dbReference type="Rhea" id="RHEA:23776"/>
        <dbReference type="ChEBI" id="CHEBI:29991"/>
        <dbReference type="ChEBI" id="CHEBI:30616"/>
        <dbReference type="ChEBI" id="CHEBI:57535"/>
        <dbReference type="ChEBI" id="CHEBI:456216"/>
        <dbReference type="EC" id="2.7.2.4"/>
    </reaction>
</comment>
<evidence type="ECO:0000256" key="1">
    <source>
        <dbReference type="ARBA" id="ARBA00003121"/>
    </source>
</evidence>
<comment type="pathway">
    <text evidence="2 18">Amino-acid biosynthesis; L-lysine biosynthesis via DAP pathway; (S)-tetrahydrodipicolinate from L-aspartate: step 1/4.</text>
</comment>
<dbReference type="PROSITE" id="PS51671">
    <property type="entry name" value="ACT"/>
    <property type="match status" value="1"/>
</dbReference>
<dbReference type="SUPFAM" id="SSF55021">
    <property type="entry name" value="ACT-like"/>
    <property type="match status" value="2"/>
</dbReference>
<keyword evidence="9 16" id="KW-0547">Nucleotide-binding</keyword>
<evidence type="ECO:0000256" key="4">
    <source>
        <dbReference type="ARBA" id="ARBA00005139"/>
    </source>
</evidence>
<dbReference type="InterPro" id="IPR001341">
    <property type="entry name" value="Asp_kinase"/>
</dbReference>
<dbReference type="EC" id="2.7.2.4" evidence="17"/>
<accession>A0A0A8XCV1</accession>
<keyword evidence="10 17" id="KW-0418">Kinase</keyword>
<evidence type="ECO:0000256" key="2">
    <source>
        <dbReference type="ARBA" id="ARBA00004766"/>
    </source>
</evidence>
<feature type="binding site" evidence="16">
    <location>
        <position position="102"/>
    </location>
    <ligand>
        <name>substrate</name>
    </ligand>
</feature>
<evidence type="ECO:0000256" key="17">
    <source>
        <dbReference type="RuleBase" id="RU003448"/>
    </source>
</evidence>
<comment type="subunit">
    <text evidence="15">Tetramer consisting of 2 isoforms Alpha (catalytic and regulation) and of a homodimer of 2 isoforms Beta (regulation).</text>
</comment>
<feature type="binding site" evidence="16">
    <location>
        <position position="129"/>
    </location>
    <ligand>
        <name>substrate</name>
    </ligand>
</feature>
<evidence type="ECO:0000256" key="14">
    <source>
        <dbReference type="ARBA" id="ARBA00047872"/>
    </source>
</evidence>
<evidence type="ECO:0000256" key="10">
    <source>
        <dbReference type="ARBA" id="ARBA00022777"/>
    </source>
</evidence>
<dbReference type="Proteomes" id="UP000031014">
    <property type="component" value="Unassembled WGS sequence"/>
</dbReference>
<dbReference type="CDD" id="cd04261">
    <property type="entry name" value="AAK_AKii-LysC-BS"/>
    <property type="match status" value="1"/>
</dbReference>
<dbReference type="PANTHER" id="PTHR21499:SF68">
    <property type="entry name" value="ASPARTOKINASE 2"/>
    <property type="match status" value="1"/>
</dbReference>
<dbReference type="UniPathway" id="UPA00051">
    <property type="reaction ID" value="UER00462"/>
</dbReference>
<dbReference type="Pfam" id="PF01842">
    <property type="entry name" value="ACT"/>
    <property type="match status" value="1"/>
</dbReference>
<dbReference type="EMBL" id="BASE01000101">
    <property type="protein sequence ID" value="GAM15966.1"/>
    <property type="molecule type" value="Genomic_DNA"/>
</dbReference>
<evidence type="ECO:0000256" key="11">
    <source>
        <dbReference type="ARBA" id="ARBA00022840"/>
    </source>
</evidence>
<dbReference type="Pfam" id="PF22468">
    <property type="entry name" value="ACT_9"/>
    <property type="match status" value="1"/>
</dbReference>
<comment type="pathway">
    <text evidence="4 18">Amino-acid biosynthesis; L-threonine biosynthesis; L-threonine from L-aspartate: step 1/5.</text>
</comment>
<dbReference type="NCBIfam" id="NF005154">
    <property type="entry name" value="PRK06635.1-2"/>
    <property type="match status" value="1"/>
</dbReference>
<feature type="binding site" evidence="16">
    <location>
        <position position="239"/>
    </location>
    <ligand>
        <name>ATP</name>
        <dbReference type="ChEBI" id="CHEBI:30616"/>
    </ligand>
</feature>
<dbReference type="UniPathway" id="UPA00034">
    <property type="reaction ID" value="UER00015"/>
</dbReference>
<dbReference type="InterPro" id="IPR002912">
    <property type="entry name" value="ACT_dom"/>
</dbReference>
<dbReference type="InterPro" id="IPR005260">
    <property type="entry name" value="Asp_kin_monofn"/>
</dbReference>
<dbReference type="GO" id="GO:0009089">
    <property type="term" value="P:lysine biosynthetic process via diaminopimelate"/>
    <property type="evidence" value="ECO:0007669"/>
    <property type="project" value="UniProtKB-UniPathway"/>
</dbReference>
<dbReference type="SUPFAM" id="SSF53633">
    <property type="entry name" value="Carbamate kinase-like"/>
    <property type="match status" value="1"/>
</dbReference>
<comment type="function">
    <text evidence="1">Catalyzes the phosphorylation of the beta-carboxyl group of aspartic acid with ATP to yield 4-phospho-L-aspartate, which is involved in the branched biosynthetic pathway leading to the biosynthesis of amino acids threonine, isoleucine and methionine.</text>
</comment>
<dbReference type="GO" id="GO:0005524">
    <property type="term" value="F:ATP binding"/>
    <property type="evidence" value="ECO:0007669"/>
    <property type="project" value="UniProtKB-KW"/>
</dbReference>
<keyword evidence="21" id="KW-1185">Reference proteome</keyword>
<keyword evidence="11 16" id="KW-0067">ATP-binding</keyword>
<feature type="domain" description="ACT" evidence="19">
    <location>
        <begin position="319"/>
        <end position="402"/>
    </location>
</feature>
<dbReference type="InterPro" id="IPR045865">
    <property type="entry name" value="ACT-like_dom_sf"/>
</dbReference>
<dbReference type="InterPro" id="IPR001048">
    <property type="entry name" value="Asp/Glu/Uridylate_kinase"/>
</dbReference>
<dbReference type="NCBIfam" id="NF005156">
    <property type="entry name" value="PRK06635.1-5"/>
    <property type="match status" value="1"/>
</dbReference>
<evidence type="ECO:0000256" key="15">
    <source>
        <dbReference type="ARBA" id="ARBA00063835"/>
    </source>
</evidence>
<keyword evidence="13" id="KW-0457">Lysine biosynthesis</keyword>
<dbReference type="GO" id="GO:0004072">
    <property type="term" value="F:aspartate kinase activity"/>
    <property type="evidence" value="ECO:0007669"/>
    <property type="project" value="UniProtKB-EC"/>
</dbReference>
<dbReference type="InterPro" id="IPR036393">
    <property type="entry name" value="AceGlu_kinase-like_sf"/>
</dbReference>
<dbReference type="Pfam" id="PF00696">
    <property type="entry name" value="AA_kinase"/>
    <property type="match status" value="1"/>
</dbReference>
<protein>
    <recommendedName>
        <fullName evidence="17">Aspartokinase</fullName>
        <ecNumber evidence="17">2.7.2.4</ecNumber>
    </recommendedName>
</protein>
<keyword evidence="8" id="KW-0677">Repeat</keyword>
<dbReference type="InterPro" id="IPR041740">
    <property type="entry name" value="AKii-LysC-BS"/>
</dbReference>
<comment type="similarity">
    <text evidence="5 17">Belongs to the aspartokinase family.</text>
</comment>
<dbReference type="AlphaFoldDB" id="A0A0A8XCV1"/>
<evidence type="ECO:0000256" key="18">
    <source>
        <dbReference type="RuleBase" id="RU004249"/>
    </source>
</evidence>
<evidence type="ECO:0000256" key="13">
    <source>
        <dbReference type="ARBA" id="ARBA00023154"/>
    </source>
</evidence>
<dbReference type="PROSITE" id="PS00324">
    <property type="entry name" value="ASPARTOKINASE"/>
    <property type="match status" value="1"/>
</dbReference>
<dbReference type="CDD" id="cd04913">
    <property type="entry name" value="ACT_AKii-LysC-BS-like_1"/>
    <property type="match status" value="1"/>
</dbReference>
<evidence type="ECO:0000256" key="9">
    <source>
        <dbReference type="ARBA" id="ARBA00022741"/>
    </source>
</evidence>
<organism evidence="20 21">
    <name type="scientific">Mesobacillus selenatarsenatis (strain DSM 18680 / JCM 14380 / FERM P-15431 / SF-1)</name>
    <dbReference type="NCBI Taxonomy" id="1321606"/>
    <lineage>
        <taxon>Bacteria</taxon>
        <taxon>Bacillati</taxon>
        <taxon>Bacillota</taxon>
        <taxon>Bacilli</taxon>
        <taxon>Bacillales</taxon>
        <taxon>Bacillaceae</taxon>
        <taxon>Mesobacillus</taxon>
    </lineage>
</organism>
<evidence type="ECO:0000259" key="19">
    <source>
        <dbReference type="PROSITE" id="PS51671"/>
    </source>
</evidence>
<dbReference type="FunFam" id="3.30.2130.10:FF:000001">
    <property type="entry name" value="Bifunctional aspartokinase/homoserine dehydrogenase"/>
    <property type="match status" value="1"/>
</dbReference>
<dbReference type="NCBIfam" id="TIGR00657">
    <property type="entry name" value="asp_kinases"/>
    <property type="match status" value="1"/>
</dbReference>
<evidence type="ECO:0000256" key="12">
    <source>
        <dbReference type="ARBA" id="ARBA00022915"/>
    </source>
</evidence>
<dbReference type="InterPro" id="IPR018042">
    <property type="entry name" value="Aspartate_kinase_CS"/>
</dbReference>
<dbReference type="Gene3D" id="3.30.2130.10">
    <property type="entry name" value="VC0802-like"/>
    <property type="match status" value="1"/>
</dbReference>
<evidence type="ECO:0000313" key="20">
    <source>
        <dbReference type="EMBL" id="GAM15966.1"/>
    </source>
</evidence>
<proteinExistence type="inferred from homology"/>
<gene>
    <name evidence="20" type="ORF">SAMD00020551_4137</name>
</gene>
<dbReference type="CDD" id="cd04923">
    <property type="entry name" value="ACT_AK-LysC-DapG-like_2"/>
    <property type="match status" value="1"/>
</dbReference>
<sequence>MLQRIYTFIKQWEPLPLLFLFLWTFFKEGQGKIHMRRGHETLVEAKYRMKRQGKRMGLIVQKFGGTSVGSVERIRNAASRTAEELQNGNNVVVVVSAMGKTTDHLVDMANDISSAPSKREMDMLLTTGEQITIALFSMALAQNGIDAVSYTGWQAGIKTEAVHGNARIVDIETDRIARDLESGKVVIVAGFQGVTDDGEITTLGRGGSDTTAVALAAALKADKCDIYTDVTGVFTTDPRYVKSARKLLSVSYDEMLELANLGAGVLHPRAVEFAKNYGLPLEVRSSMEKERGTIIEEENEMEQNLIVRGVAFEDQITRVSVLGVSTSLKGLSTIFTTLAQNHINVDIIVQSRTEAGLANISFSIKSNDLPEVLDVLERNKEALNYQAVESETGLAKVSIVGSGMVSNPGVAAKMFEVLEGHGIQVKMVSTSEIKVSTVVDEKQMVNAVESLHEAFELYSEAVKTN</sequence>
<dbReference type="GO" id="GO:0009088">
    <property type="term" value="P:threonine biosynthetic process"/>
    <property type="evidence" value="ECO:0007669"/>
    <property type="project" value="UniProtKB-UniPathway"/>
</dbReference>
<dbReference type="FunFam" id="3.40.1160.10:FF:000002">
    <property type="entry name" value="Aspartokinase"/>
    <property type="match status" value="1"/>
</dbReference>
<evidence type="ECO:0000256" key="16">
    <source>
        <dbReference type="PIRSR" id="PIRSR000726-1"/>
    </source>
</evidence>
<evidence type="ECO:0000256" key="7">
    <source>
        <dbReference type="ARBA" id="ARBA00022679"/>
    </source>
</evidence>
<feature type="binding site" evidence="16">
    <location>
        <begin position="228"/>
        <end position="229"/>
    </location>
    <ligand>
        <name>ATP</name>
        <dbReference type="ChEBI" id="CHEBI:30616"/>
    </ligand>
</feature>
<feature type="binding site" evidence="16">
    <location>
        <begin position="62"/>
        <end position="65"/>
    </location>
    <ligand>
        <name>ATP</name>
        <dbReference type="ChEBI" id="CHEBI:30616"/>
    </ligand>
</feature>
<evidence type="ECO:0000256" key="8">
    <source>
        <dbReference type="ARBA" id="ARBA00022737"/>
    </source>
</evidence>
<dbReference type="PIRSF" id="PIRSF000726">
    <property type="entry name" value="Asp_kin"/>
    <property type="match status" value="1"/>
</dbReference>
<evidence type="ECO:0000313" key="21">
    <source>
        <dbReference type="Proteomes" id="UP000031014"/>
    </source>
</evidence>
<dbReference type="GO" id="GO:0005829">
    <property type="term" value="C:cytosol"/>
    <property type="evidence" value="ECO:0007669"/>
    <property type="project" value="TreeGrafter"/>
</dbReference>
<evidence type="ECO:0000256" key="3">
    <source>
        <dbReference type="ARBA" id="ARBA00004986"/>
    </source>
</evidence>
<dbReference type="InterPro" id="IPR054352">
    <property type="entry name" value="ACT_Aspartokinase"/>
</dbReference>
<reference evidence="20 21" key="1">
    <citation type="submission" date="2013-06" db="EMBL/GenBank/DDBJ databases">
        <title>Whole genome shotgun sequence of Bacillus selenatarsenatis SF-1.</title>
        <authorList>
            <person name="Kuroda M."/>
            <person name="Sei K."/>
            <person name="Yamashita M."/>
            <person name="Ike M."/>
        </authorList>
    </citation>
    <scope>NUCLEOTIDE SEQUENCE [LARGE SCALE GENOMIC DNA]</scope>
    <source>
        <strain evidence="20 21">SF-1</strain>
    </source>
</reference>
<dbReference type="UniPathway" id="UPA00050">
    <property type="reaction ID" value="UER00461"/>
</dbReference>
<keyword evidence="6 18" id="KW-0028">Amino-acid biosynthesis</keyword>
<evidence type="ECO:0000256" key="6">
    <source>
        <dbReference type="ARBA" id="ARBA00022605"/>
    </source>
</evidence>